<evidence type="ECO:0000313" key="2">
    <source>
        <dbReference type="EMBL" id="OJJ27086.1"/>
    </source>
</evidence>
<evidence type="ECO:0000313" key="3">
    <source>
        <dbReference type="Proteomes" id="UP000183940"/>
    </source>
</evidence>
<proteinExistence type="predicted"/>
<keyword evidence="3" id="KW-1185">Reference proteome</keyword>
<dbReference type="STRING" id="1925591.BI308_03295"/>
<name>A0A1L9QWS9_9CYAN</name>
<sequence>MGRKAKLKHQRHQPQTPKLQPESVPLDTTDFVQDLQQQGYQFKESVTAPEIPQDQIKPQL</sequence>
<feature type="compositionally biased region" description="Basic residues" evidence="1">
    <location>
        <begin position="1"/>
        <end position="12"/>
    </location>
</feature>
<organism evidence="2 3">
    <name type="scientific">Roseofilum reptotaenium AO1-A</name>
    <dbReference type="NCBI Taxonomy" id="1925591"/>
    <lineage>
        <taxon>Bacteria</taxon>
        <taxon>Bacillati</taxon>
        <taxon>Cyanobacteriota</taxon>
        <taxon>Cyanophyceae</taxon>
        <taxon>Desertifilales</taxon>
        <taxon>Desertifilaceae</taxon>
        <taxon>Roseofilum</taxon>
    </lineage>
</organism>
<protein>
    <submittedName>
        <fullName evidence="2">Uncharacterized protein</fullName>
    </submittedName>
</protein>
<gene>
    <name evidence="2" type="ORF">BI308_03295</name>
</gene>
<feature type="region of interest" description="Disordered" evidence="1">
    <location>
        <begin position="1"/>
        <end position="27"/>
    </location>
</feature>
<evidence type="ECO:0000256" key="1">
    <source>
        <dbReference type="SAM" id="MobiDB-lite"/>
    </source>
</evidence>
<comment type="caution">
    <text evidence="2">The sequence shown here is derived from an EMBL/GenBank/DDBJ whole genome shotgun (WGS) entry which is preliminary data.</text>
</comment>
<dbReference type="AlphaFoldDB" id="A0A1L9QWS9"/>
<dbReference type="EMBL" id="MLAW01000003">
    <property type="protein sequence ID" value="OJJ27086.1"/>
    <property type="molecule type" value="Genomic_DNA"/>
</dbReference>
<reference evidence="2" key="1">
    <citation type="submission" date="2016-10" db="EMBL/GenBank/DDBJ databases">
        <title>CRISPR-Cas defence system in Roseofilum reptotaenium: evidence of a bacteriophage-cyanobacterium arms race in the coral black band disease.</title>
        <authorList>
            <person name="Buerger P."/>
            <person name="Wood-Charlson E.M."/>
            <person name="Weynberg K.D."/>
            <person name="Willis B."/>
            <person name="Van Oppen M.J."/>
        </authorList>
    </citation>
    <scope>NUCLEOTIDE SEQUENCE [LARGE SCALE GENOMIC DNA]</scope>
    <source>
        <strain evidence="2">AO1-A</strain>
    </source>
</reference>
<accession>A0A1L9QWS9</accession>
<dbReference type="Proteomes" id="UP000183940">
    <property type="component" value="Unassembled WGS sequence"/>
</dbReference>